<evidence type="ECO:0000313" key="1">
    <source>
        <dbReference type="EMBL" id="QZE13835.1"/>
    </source>
</evidence>
<sequence length="289" mass="32963">MYLNINRRNYCVEEYGEGEVLLLLHGYMESKKAFSSIKDKLGLQYRVIAVDLPGHGDAGEVDTPFSFDELAADMVMLLDYLKIEGRVHFAGHSMGGYVGQAMAAFYPNTLKSLNLIHSATWAASNEYKKLKEREKKFVLKGKASSIARISIPESFAPNNRERLRPIIDAMIDDSKIMSQTSLVHIIDAMKERQSWFHLVNCYPIPVHIIAGKYDQVAPLNKLKEDLPNWRNSHMTVLENSGHHGFIEEPEVFLYQLNQFTTQIDAHWKERQKAKEGKKGMSNDSIKTDE</sequence>
<proteinExistence type="predicted"/>
<dbReference type="Proteomes" id="UP000826212">
    <property type="component" value="Chromosome"/>
</dbReference>
<evidence type="ECO:0000313" key="2">
    <source>
        <dbReference type="Proteomes" id="UP000826212"/>
    </source>
</evidence>
<name>A0AC61NN26_9BACT</name>
<keyword evidence="2" id="KW-1185">Reference proteome</keyword>
<gene>
    <name evidence="1" type="ORF">K4L44_14995</name>
</gene>
<accession>A0AC61NN26</accession>
<protein>
    <submittedName>
        <fullName evidence="1">Alpha/beta hydrolase</fullName>
    </submittedName>
</protein>
<organism evidence="1 2">
    <name type="scientific">Halosquirtibacter laminarini</name>
    <dbReference type="NCBI Taxonomy" id="3374600"/>
    <lineage>
        <taxon>Bacteria</taxon>
        <taxon>Pseudomonadati</taxon>
        <taxon>Bacteroidota</taxon>
        <taxon>Bacteroidia</taxon>
        <taxon>Marinilabiliales</taxon>
        <taxon>Prolixibacteraceae</taxon>
        <taxon>Halosquirtibacter</taxon>
    </lineage>
</organism>
<dbReference type="EMBL" id="CP081303">
    <property type="protein sequence ID" value="QZE13835.1"/>
    <property type="molecule type" value="Genomic_DNA"/>
</dbReference>
<reference evidence="1" key="1">
    <citation type="submission" date="2021-08" db="EMBL/GenBank/DDBJ databases">
        <title>Novel anaerobic bacterium isolated from sea squirt in East Sea, Republic of Korea.</title>
        <authorList>
            <person name="Nguyen T.H."/>
            <person name="Li Z."/>
            <person name="Lee Y.-J."/>
            <person name="Ko J."/>
            <person name="Kim S.-G."/>
        </authorList>
    </citation>
    <scope>NUCLEOTIDE SEQUENCE</scope>
    <source>
        <strain evidence="1">KCTC 25031</strain>
    </source>
</reference>
<keyword evidence="1" id="KW-0378">Hydrolase</keyword>